<name>A0ABU4HQ83_9ACTN</name>
<keyword evidence="4" id="KW-0378">Hydrolase</keyword>
<dbReference type="Proteomes" id="UP001284601">
    <property type="component" value="Unassembled WGS sequence"/>
</dbReference>
<sequence length="985" mass="106375">MPLKLITGPANAAKAGAALGAFRGRLRRDPWLVVPNAADVAYFEAELAEGIAVRRGGHVVTFPALVRELARRAGYAARVVTPLQRERLVADAIAQAPLEALAPIAGTRGFLHAAGAFTAEMERSLLTPQRLTAAVRALPEAPATLHEVAAIYDRFARGLERLQRVDGDLFAWRALDALRARPSAWGETPVVFYGFDDFTRIELDAIETLGKVVGADVLVSLTFEPGRNAFASRARFAEELAQIADEVERMPPLDDWYDDASRGPLHALERGLFEPAAFTAEPGDAAALLVAGGERAEAELVAAEVLRLLGAGVPGDEIAVVLRTPARTASLLEQVFGAYGIPHALDWRVPLSHTALGRGLLALARCALLPDEARPADLLAYLRTPGRLNRLELADRLELTVRRHAIVRLDGARAAWEEAPGGWPLRELDRLRGAAADGPAALLGALAREARALFVAPHRGAAHVLDPSEEADARALAALLRALEELGELAAAEPRRAAELLGPEPLLAALGELEVSLGEPPRAGAVLVSDPLGIRARRFDTVIVCGLQEGEFPRPAHPEPFLSDDVRRELNTVAGLRLAPREDALADERYLFYATVSRPRRRLLLSTRDADEDGNPALPSFFVDDVRAVLPGLPERHRPLSAVTWPLAQAPTEAERLRAEALAAPRVEPRPIASLSAAATARLRQREVLSAGALEKYARCPVRWFVESELQPARFEPDPEAMTRGSCIHAVLERSLAQLDWPLPLDRFDEVEAVVRAAVAIESPRWVLGRGAAAQAAAAHEIVADVLRLLRHEAEAGGAFKPAELELQFGMGAEDGLPALELRAAADGPAAPGAPEAEPLRLRGVIDRVDLDLAGRALVRDYKSGRPGRGWAVANWRAEDQLQVALYMVVVRELLRREPAGGVYQPLRGEELRPRGLVRADVNAGSGLYRTDRRSEEELEEELAAAAERACQLAARLRAGLLEPSPDTCGRDGCAYPGICRVVDQ</sequence>
<evidence type="ECO:0000313" key="11">
    <source>
        <dbReference type="EMBL" id="MDW5594199.1"/>
    </source>
</evidence>
<keyword evidence="1" id="KW-0540">Nuclease</keyword>
<evidence type="ECO:0000256" key="9">
    <source>
        <dbReference type="ARBA" id="ARBA00023204"/>
    </source>
</evidence>
<dbReference type="EMBL" id="JAWSTH010000013">
    <property type="protein sequence ID" value="MDW5594199.1"/>
    <property type="molecule type" value="Genomic_DNA"/>
</dbReference>
<dbReference type="Gene3D" id="3.40.50.300">
    <property type="entry name" value="P-loop containing nucleotide triphosphate hydrolases"/>
    <property type="match status" value="2"/>
</dbReference>
<dbReference type="InterPro" id="IPR014017">
    <property type="entry name" value="DNA_helicase_UvrD-like_C"/>
</dbReference>
<dbReference type="Gene3D" id="3.90.320.10">
    <property type="match status" value="1"/>
</dbReference>
<keyword evidence="7" id="KW-0067">ATP-binding</keyword>
<evidence type="ECO:0000256" key="6">
    <source>
        <dbReference type="ARBA" id="ARBA00022839"/>
    </source>
</evidence>
<evidence type="ECO:0000256" key="5">
    <source>
        <dbReference type="ARBA" id="ARBA00022806"/>
    </source>
</evidence>
<keyword evidence="2" id="KW-0547">Nucleotide-binding</keyword>
<evidence type="ECO:0000259" key="10">
    <source>
        <dbReference type="PROSITE" id="PS51217"/>
    </source>
</evidence>
<feature type="domain" description="UvrD-like helicase C-terminal" evidence="10">
    <location>
        <begin position="251"/>
        <end position="601"/>
    </location>
</feature>
<evidence type="ECO:0000256" key="4">
    <source>
        <dbReference type="ARBA" id="ARBA00022801"/>
    </source>
</evidence>
<evidence type="ECO:0000313" key="12">
    <source>
        <dbReference type="Proteomes" id="UP001284601"/>
    </source>
</evidence>
<dbReference type="SUPFAM" id="SSF52540">
    <property type="entry name" value="P-loop containing nucleoside triphosphate hydrolases"/>
    <property type="match status" value="1"/>
</dbReference>
<organism evidence="11 12">
    <name type="scientific">Conexibacter stalactiti</name>
    <dbReference type="NCBI Taxonomy" id="1940611"/>
    <lineage>
        <taxon>Bacteria</taxon>
        <taxon>Bacillati</taxon>
        <taxon>Actinomycetota</taxon>
        <taxon>Thermoleophilia</taxon>
        <taxon>Solirubrobacterales</taxon>
        <taxon>Conexibacteraceae</taxon>
        <taxon>Conexibacter</taxon>
    </lineage>
</organism>
<keyword evidence="3" id="KW-0227">DNA damage</keyword>
<evidence type="ECO:0000256" key="7">
    <source>
        <dbReference type="ARBA" id="ARBA00022840"/>
    </source>
</evidence>
<keyword evidence="8" id="KW-0238">DNA-binding</keyword>
<proteinExistence type="predicted"/>
<evidence type="ECO:0000256" key="1">
    <source>
        <dbReference type="ARBA" id="ARBA00022722"/>
    </source>
</evidence>
<keyword evidence="6" id="KW-0269">Exonuclease</keyword>
<keyword evidence="12" id="KW-1185">Reference proteome</keyword>
<dbReference type="PANTHER" id="PTHR30591:SF1">
    <property type="entry name" value="RECBCD ENZYME SUBUNIT RECC"/>
    <property type="match status" value="1"/>
</dbReference>
<evidence type="ECO:0000256" key="8">
    <source>
        <dbReference type="ARBA" id="ARBA00023125"/>
    </source>
</evidence>
<evidence type="ECO:0000256" key="2">
    <source>
        <dbReference type="ARBA" id="ARBA00022741"/>
    </source>
</evidence>
<dbReference type="Pfam" id="PF12705">
    <property type="entry name" value="PDDEXK_1"/>
    <property type="match status" value="1"/>
</dbReference>
<protein>
    <submittedName>
        <fullName evidence="11">PD-(D/E)XK nuclease family protein</fullName>
    </submittedName>
</protein>
<dbReference type="InterPro" id="IPR027417">
    <property type="entry name" value="P-loop_NTPase"/>
</dbReference>
<comment type="caution">
    <text evidence="11">The sequence shown here is derived from an EMBL/GenBank/DDBJ whole genome shotgun (WGS) entry which is preliminary data.</text>
</comment>
<dbReference type="PROSITE" id="PS51217">
    <property type="entry name" value="UVRD_HELICASE_CTER"/>
    <property type="match status" value="1"/>
</dbReference>
<dbReference type="InterPro" id="IPR011335">
    <property type="entry name" value="Restrct_endonuc-II-like"/>
</dbReference>
<dbReference type="InterPro" id="IPR011604">
    <property type="entry name" value="PDDEXK-like_dom_sf"/>
</dbReference>
<dbReference type="RefSeq" id="WP_318596457.1">
    <property type="nucleotide sequence ID" value="NZ_JAWSTH010000013.1"/>
</dbReference>
<dbReference type="SUPFAM" id="SSF52980">
    <property type="entry name" value="Restriction endonuclease-like"/>
    <property type="match status" value="1"/>
</dbReference>
<accession>A0ABU4HQ83</accession>
<keyword evidence="5" id="KW-0347">Helicase</keyword>
<gene>
    <name evidence="11" type="ORF">R7226_07625</name>
</gene>
<dbReference type="PANTHER" id="PTHR30591">
    <property type="entry name" value="RECBCD ENZYME SUBUNIT RECC"/>
    <property type="match status" value="1"/>
</dbReference>
<dbReference type="InterPro" id="IPR038726">
    <property type="entry name" value="PDDEXK_AddAB-type"/>
</dbReference>
<reference evidence="11 12" key="2">
    <citation type="submission" date="2023-10" db="EMBL/GenBank/DDBJ databases">
        <authorList>
            <person name="Han X.F."/>
        </authorList>
    </citation>
    <scope>NUCLEOTIDE SEQUENCE [LARGE SCALE GENOMIC DNA]</scope>
    <source>
        <strain evidence="11 12">KCTC 39840</strain>
    </source>
</reference>
<keyword evidence="9" id="KW-0234">DNA repair</keyword>
<evidence type="ECO:0000256" key="3">
    <source>
        <dbReference type="ARBA" id="ARBA00022763"/>
    </source>
</evidence>
<reference evidence="12" key="1">
    <citation type="submission" date="2023-07" db="EMBL/GenBank/DDBJ databases">
        <title>Conexibacter stalactiti sp. nov., isolated from stalactites in a lava cave and emended description of the genus Conexibacter.</title>
        <authorList>
            <person name="Lee S.D."/>
        </authorList>
    </citation>
    <scope>NUCLEOTIDE SEQUENCE [LARGE SCALE GENOMIC DNA]</scope>
    <source>
        <strain evidence="12">KCTC 39840</strain>
    </source>
</reference>